<sequence length="95" mass="10975">MVLHVSHILPNRAYDLWTVRTSNCQFLLVVNWQYAVVMFLSMLQKQSRNHRSKVAFLHWTSAIFSSPGLVVELLKMMIEKVESKSLFAQTAPIVL</sequence>
<evidence type="ECO:0008006" key="3">
    <source>
        <dbReference type="Google" id="ProtNLM"/>
    </source>
</evidence>
<evidence type="ECO:0000313" key="2">
    <source>
        <dbReference type="Proteomes" id="UP001432027"/>
    </source>
</evidence>
<dbReference type="AlphaFoldDB" id="A0AAV5TTY6"/>
<dbReference type="EMBL" id="BTSX01000004">
    <property type="protein sequence ID" value="GMS97688.1"/>
    <property type="molecule type" value="Genomic_DNA"/>
</dbReference>
<name>A0AAV5TTY6_9BILA</name>
<feature type="non-terminal residue" evidence="1">
    <location>
        <position position="95"/>
    </location>
</feature>
<keyword evidence="2" id="KW-1185">Reference proteome</keyword>
<reference evidence="1" key="1">
    <citation type="submission" date="2023-10" db="EMBL/GenBank/DDBJ databases">
        <title>Genome assembly of Pristionchus species.</title>
        <authorList>
            <person name="Yoshida K."/>
            <person name="Sommer R.J."/>
        </authorList>
    </citation>
    <scope>NUCLEOTIDE SEQUENCE</scope>
    <source>
        <strain evidence="1">RS0144</strain>
    </source>
</reference>
<proteinExistence type="predicted"/>
<organism evidence="1 2">
    <name type="scientific">Pristionchus entomophagus</name>
    <dbReference type="NCBI Taxonomy" id="358040"/>
    <lineage>
        <taxon>Eukaryota</taxon>
        <taxon>Metazoa</taxon>
        <taxon>Ecdysozoa</taxon>
        <taxon>Nematoda</taxon>
        <taxon>Chromadorea</taxon>
        <taxon>Rhabditida</taxon>
        <taxon>Rhabditina</taxon>
        <taxon>Diplogasteromorpha</taxon>
        <taxon>Diplogasteroidea</taxon>
        <taxon>Neodiplogasteridae</taxon>
        <taxon>Pristionchus</taxon>
    </lineage>
</organism>
<gene>
    <name evidence="1" type="ORF">PENTCL1PPCAC_19864</name>
</gene>
<evidence type="ECO:0000313" key="1">
    <source>
        <dbReference type="EMBL" id="GMS97688.1"/>
    </source>
</evidence>
<protein>
    <recommendedName>
        <fullName evidence="3">G protein-coupled receptor</fullName>
    </recommendedName>
</protein>
<comment type="caution">
    <text evidence="1">The sequence shown here is derived from an EMBL/GenBank/DDBJ whole genome shotgun (WGS) entry which is preliminary data.</text>
</comment>
<dbReference type="Proteomes" id="UP001432027">
    <property type="component" value="Unassembled WGS sequence"/>
</dbReference>
<accession>A0AAV5TTY6</accession>